<dbReference type="Proteomes" id="UP000703269">
    <property type="component" value="Unassembled WGS sequence"/>
</dbReference>
<dbReference type="OrthoDB" id="414075at2759"/>
<evidence type="ECO:0000256" key="2">
    <source>
        <dbReference type="ARBA" id="ARBA00009070"/>
    </source>
</evidence>
<evidence type="ECO:0000259" key="9">
    <source>
        <dbReference type="PROSITE" id="PS51462"/>
    </source>
</evidence>
<keyword evidence="6" id="KW-0687">Ribonucleoprotein</keyword>
<dbReference type="InterPro" id="IPR000086">
    <property type="entry name" value="NUDIX_hydrolase_dom"/>
</dbReference>
<dbReference type="SUPFAM" id="SSF55811">
    <property type="entry name" value="Nudix"/>
    <property type="match status" value="1"/>
</dbReference>
<dbReference type="Gene3D" id="3.90.79.10">
    <property type="entry name" value="Nucleoside Triphosphate Pyrophosphohydrolase"/>
    <property type="match status" value="1"/>
</dbReference>
<comment type="similarity">
    <text evidence="2">Belongs to the mitochondrion-specific ribosomal protein mL46 family.</text>
</comment>
<feature type="region of interest" description="Disordered" evidence="8">
    <location>
        <begin position="127"/>
        <end position="182"/>
    </location>
</feature>
<evidence type="ECO:0000313" key="11">
    <source>
        <dbReference type="Proteomes" id="UP000703269"/>
    </source>
</evidence>
<name>A0A9P3G2P8_9APHY</name>
<sequence>MFSRGALGACRASSKVHLAQVSRSLATAAESSASVPLSEGVTEATVAALRPHYKSLLKKRSDDTVVQTGIILNRSPTLTRKPTPFERTYYAYQARIERALHNPLPTEFYFKPGSLLEGIFNREENARERKAWGRPGYKPKTKASAESALGEENESGLLPGEEPPPVLMSRTTEADRKGDVKSLDRKGDRNLYLLVQAKDEAGKDVWRFPQTAVDKEELLHEAVHRELQSPIGLGMDTWVVSRKPVGLYRPPVEPQPYLFFYKAHILAGQVRPDGKSIMDFAWLSKEEIAPRVDENYWDGVKDLLSDL</sequence>
<dbReference type="EMBL" id="BPQB01000005">
    <property type="protein sequence ID" value="GJE86795.1"/>
    <property type="molecule type" value="Genomic_DNA"/>
</dbReference>
<dbReference type="InterPro" id="IPR033650">
    <property type="entry name" value="Ribosomal_mL46_NUDIX"/>
</dbReference>
<dbReference type="PROSITE" id="PS51462">
    <property type="entry name" value="NUDIX"/>
    <property type="match status" value="1"/>
</dbReference>
<dbReference type="InterPro" id="IPR040008">
    <property type="entry name" value="Ribosomal_mL46"/>
</dbReference>
<keyword evidence="3" id="KW-0809">Transit peptide</keyword>
<dbReference type="Pfam" id="PF00293">
    <property type="entry name" value="NUDIX"/>
    <property type="match status" value="1"/>
</dbReference>
<comment type="subcellular location">
    <subcellularLocation>
        <location evidence="1">Mitochondrion</location>
    </subcellularLocation>
</comment>
<gene>
    <name evidence="10" type="ORF">PsYK624_028780</name>
</gene>
<evidence type="ECO:0000256" key="3">
    <source>
        <dbReference type="ARBA" id="ARBA00022946"/>
    </source>
</evidence>
<reference evidence="10 11" key="1">
    <citation type="submission" date="2021-08" db="EMBL/GenBank/DDBJ databases">
        <title>Draft Genome Sequence of Phanerochaete sordida strain YK-624.</title>
        <authorList>
            <person name="Mori T."/>
            <person name="Dohra H."/>
            <person name="Suzuki T."/>
            <person name="Kawagishi H."/>
            <person name="Hirai H."/>
        </authorList>
    </citation>
    <scope>NUCLEOTIDE SEQUENCE [LARGE SCALE GENOMIC DNA]</scope>
    <source>
        <strain evidence="10 11">YK-624</strain>
    </source>
</reference>
<comment type="caution">
    <text evidence="10">The sequence shown here is derived from an EMBL/GenBank/DDBJ whole genome shotgun (WGS) entry which is preliminary data.</text>
</comment>
<dbReference type="PANTHER" id="PTHR13124:SF12">
    <property type="entry name" value="LARGE RIBOSOMAL SUBUNIT PROTEIN ML46"/>
    <property type="match status" value="1"/>
</dbReference>
<dbReference type="AlphaFoldDB" id="A0A9P3G2P8"/>
<feature type="compositionally biased region" description="Basic and acidic residues" evidence="8">
    <location>
        <begin position="172"/>
        <end position="182"/>
    </location>
</feature>
<evidence type="ECO:0000256" key="7">
    <source>
        <dbReference type="ARBA" id="ARBA00035190"/>
    </source>
</evidence>
<proteinExistence type="inferred from homology"/>
<protein>
    <recommendedName>
        <fullName evidence="7">Large ribosomal subunit protein mL46</fullName>
    </recommendedName>
</protein>
<feature type="domain" description="Nudix hydrolase" evidence="9">
    <location>
        <begin position="174"/>
        <end position="305"/>
    </location>
</feature>
<organism evidence="10 11">
    <name type="scientific">Phanerochaete sordida</name>
    <dbReference type="NCBI Taxonomy" id="48140"/>
    <lineage>
        <taxon>Eukaryota</taxon>
        <taxon>Fungi</taxon>
        <taxon>Dikarya</taxon>
        <taxon>Basidiomycota</taxon>
        <taxon>Agaricomycotina</taxon>
        <taxon>Agaricomycetes</taxon>
        <taxon>Polyporales</taxon>
        <taxon>Phanerochaetaceae</taxon>
        <taxon>Phanerochaete</taxon>
    </lineage>
</organism>
<keyword evidence="4 10" id="KW-0689">Ribosomal protein</keyword>
<evidence type="ECO:0000256" key="8">
    <source>
        <dbReference type="SAM" id="MobiDB-lite"/>
    </source>
</evidence>
<dbReference type="GO" id="GO:0005762">
    <property type="term" value="C:mitochondrial large ribosomal subunit"/>
    <property type="evidence" value="ECO:0007669"/>
    <property type="project" value="TreeGrafter"/>
</dbReference>
<accession>A0A9P3G2P8</accession>
<dbReference type="Pfam" id="PF11788">
    <property type="entry name" value="MRP-L46"/>
    <property type="match status" value="1"/>
</dbReference>
<dbReference type="InterPro" id="IPR021757">
    <property type="entry name" value="Ribosomal_mL46_N"/>
</dbReference>
<evidence type="ECO:0000313" key="10">
    <source>
        <dbReference type="EMBL" id="GJE86795.1"/>
    </source>
</evidence>
<dbReference type="InterPro" id="IPR015797">
    <property type="entry name" value="NUDIX_hydrolase-like_dom_sf"/>
</dbReference>
<dbReference type="CDD" id="cd04661">
    <property type="entry name" value="NUDIX_MRP_L46"/>
    <property type="match status" value="1"/>
</dbReference>
<evidence type="ECO:0000256" key="5">
    <source>
        <dbReference type="ARBA" id="ARBA00023128"/>
    </source>
</evidence>
<dbReference type="GO" id="GO:0003735">
    <property type="term" value="F:structural constituent of ribosome"/>
    <property type="evidence" value="ECO:0007669"/>
    <property type="project" value="InterPro"/>
</dbReference>
<keyword evidence="11" id="KW-1185">Reference proteome</keyword>
<evidence type="ECO:0000256" key="6">
    <source>
        <dbReference type="ARBA" id="ARBA00023274"/>
    </source>
</evidence>
<dbReference type="PANTHER" id="PTHR13124">
    <property type="entry name" value="39S RIBOSOMAL PROTEIN L46, MITOCHONDRIAL PRECURSOR-RELATED"/>
    <property type="match status" value="1"/>
</dbReference>
<evidence type="ECO:0000256" key="1">
    <source>
        <dbReference type="ARBA" id="ARBA00004173"/>
    </source>
</evidence>
<keyword evidence="5" id="KW-0496">Mitochondrion</keyword>
<evidence type="ECO:0000256" key="4">
    <source>
        <dbReference type="ARBA" id="ARBA00022980"/>
    </source>
</evidence>